<reference evidence="1 2" key="1">
    <citation type="journal article" date="2020" name="Int. J. Syst. Evol. Microbiol.">
        <title>Reclassification of Streptomyces castelarensis and Streptomyces sporoclivatus as later heterotypic synonyms of Streptomyces antimycoticus.</title>
        <authorList>
            <person name="Komaki H."/>
            <person name="Tamura T."/>
        </authorList>
    </citation>
    <scope>NUCLEOTIDE SEQUENCE [LARGE SCALE GENOMIC DNA]</scope>
    <source>
        <strain evidence="1 2">NBRC 13459</strain>
    </source>
</reference>
<comment type="caution">
    <text evidence="1">The sequence shown here is derived from an EMBL/GenBank/DDBJ whole genome shotgun (WGS) entry which is preliminary data.</text>
</comment>
<organism evidence="1 2">
    <name type="scientific">Streptomyces violaceusniger</name>
    <dbReference type="NCBI Taxonomy" id="68280"/>
    <lineage>
        <taxon>Bacteria</taxon>
        <taxon>Bacillati</taxon>
        <taxon>Actinomycetota</taxon>
        <taxon>Actinomycetes</taxon>
        <taxon>Kitasatosporales</taxon>
        <taxon>Streptomycetaceae</taxon>
        <taxon>Streptomyces</taxon>
        <taxon>Streptomyces violaceusniger group</taxon>
    </lineage>
</organism>
<gene>
    <name evidence="1" type="ORF">SVIO_001760</name>
</gene>
<evidence type="ECO:0000313" key="2">
    <source>
        <dbReference type="Proteomes" id="UP000301309"/>
    </source>
</evidence>
<keyword evidence="2" id="KW-1185">Reference proteome</keyword>
<dbReference type="Proteomes" id="UP000301309">
    <property type="component" value="Unassembled WGS sequence"/>
</dbReference>
<evidence type="ECO:0000313" key="1">
    <source>
        <dbReference type="EMBL" id="GDY49553.1"/>
    </source>
</evidence>
<dbReference type="OrthoDB" id="4150071at2"/>
<protein>
    <submittedName>
        <fullName evidence="1">Uncharacterized protein</fullName>
    </submittedName>
</protein>
<dbReference type="AlphaFoldDB" id="A0A4D4KUN6"/>
<accession>A0A4D4KUN6</accession>
<sequence>MMHLVHVSPPDRRNGPRAGRWQWQEILRATAWSTPAWVDIDTTHASCTHAGTLALAGESTDHGSIGWVALTQDNDESALRWLAVCQTSNPFHEVTLDDHLVTATSTSGRIWAFPREAPQQVKIIEDPAYPHR</sequence>
<dbReference type="EMBL" id="BJHW01000001">
    <property type="protein sequence ID" value="GDY49553.1"/>
    <property type="molecule type" value="Genomic_DNA"/>
</dbReference>
<proteinExistence type="predicted"/>
<dbReference type="RefSeq" id="WP_137975738.1">
    <property type="nucleotide sequence ID" value="NZ_BAAASO010000155.1"/>
</dbReference>
<name>A0A4D4KUN6_STRVO</name>